<feature type="region of interest" description="Disordered" evidence="1">
    <location>
        <begin position="1"/>
        <end position="33"/>
    </location>
</feature>
<protein>
    <submittedName>
        <fullName evidence="2">Uncharacterized protein</fullName>
    </submittedName>
</protein>
<gene>
    <name evidence="2" type="ORF">F2Q69_00056373</name>
</gene>
<sequence length="77" mass="8600">MRLTRASPGDGEERRPPEKLGSRQEDGLLNKRIDPEKGDINVQILWLGSSQKAPLASPGGTLRRYPFSFNHLDSLDL</sequence>
<evidence type="ECO:0000313" key="2">
    <source>
        <dbReference type="EMBL" id="KAF3485350.1"/>
    </source>
</evidence>
<evidence type="ECO:0000313" key="3">
    <source>
        <dbReference type="Proteomes" id="UP000712600"/>
    </source>
</evidence>
<dbReference type="AlphaFoldDB" id="A0A8S9MXN2"/>
<feature type="compositionally biased region" description="Basic and acidic residues" evidence="1">
    <location>
        <begin position="11"/>
        <end position="33"/>
    </location>
</feature>
<dbReference type="Proteomes" id="UP000712600">
    <property type="component" value="Unassembled WGS sequence"/>
</dbReference>
<proteinExistence type="predicted"/>
<dbReference type="EMBL" id="QGKX02002183">
    <property type="protein sequence ID" value="KAF3485350.1"/>
    <property type="molecule type" value="Genomic_DNA"/>
</dbReference>
<evidence type="ECO:0000256" key="1">
    <source>
        <dbReference type="SAM" id="MobiDB-lite"/>
    </source>
</evidence>
<accession>A0A8S9MXN2</accession>
<name>A0A8S9MXN2_BRACR</name>
<reference evidence="2" key="1">
    <citation type="submission" date="2019-12" db="EMBL/GenBank/DDBJ databases">
        <title>Genome sequencing and annotation of Brassica cretica.</title>
        <authorList>
            <person name="Studholme D.J."/>
            <person name="Sarris P."/>
        </authorList>
    </citation>
    <scope>NUCLEOTIDE SEQUENCE</scope>
    <source>
        <strain evidence="2">PFS-109/04</strain>
        <tissue evidence="2">Leaf</tissue>
    </source>
</reference>
<comment type="caution">
    <text evidence="2">The sequence shown here is derived from an EMBL/GenBank/DDBJ whole genome shotgun (WGS) entry which is preliminary data.</text>
</comment>
<organism evidence="2 3">
    <name type="scientific">Brassica cretica</name>
    <name type="common">Mustard</name>
    <dbReference type="NCBI Taxonomy" id="69181"/>
    <lineage>
        <taxon>Eukaryota</taxon>
        <taxon>Viridiplantae</taxon>
        <taxon>Streptophyta</taxon>
        <taxon>Embryophyta</taxon>
        <taxon>Tracheophyta</taxon>
        <taxon>Spermatophyta</taxon>
        <taxon>Magnoliopsida</taxon>
        <taxon>eudicotyledons</taxon>
        <taxon>Gunneridae</taxon>
        <taxon>Pentapetalae</taxon>
        <taxon>rosids</taxon>
        <taxon>malvids</taxon>
        <taxon>Brassicales</taxon>
        <taxon>Brassicaceae</taxon>
        <taxon>Brassiceae</taxon>
        <taxon>Brassica</taxon>
    </lineage>
</organism>